<feature type="compositionally biased region" description="Acidic residues" evidence="1">
    <location>
        <begin position="12"/>
        <end position="22"/>
    </location>
</feature>
<accession>A0A4Z2IA61</accession>
<keyword evidence="3" id="KW-1185">Reference proteome</keyword>
<proteinExistence type="predicted"/>
<gene>
    <name evidence="2" type="ORF">EYF80_015664</name>
</gene>
<dbReference type="AlphaFoldDB" id="A0A4Z2IA61"/>
<protein>
    <submittedName>
        <fullName evidence="2">Uncharacterized protein</fullName>
    </submittedName>
</protein>
<dbReference type="Proteomes" id="UP000314294">
    <property type="component" value="Unassembled WGS sequence"/>
</dbReference>
<evidence type="ECO:0000256" key="1">
    <source>
        <dbReference type="SAM" id="MobiDB-lite"/>
    </source>
</evidence>
<evidence type="ECO:0000313" key="3">
    <source>
        <dbReference type="Proteomes" id="UP000314294"/>
    </source>
</evidence>
<organism evidence="2 3">
    <name type="scientific">Liparis tanakae</name>
    <name type="common">Tanaka's snailfish</name>
    <dbReference type="NCBI Taxonomy" id="230148"/>
    <lineage>
        <taxon>Eukaryota</taxon>
        <taxon>Metazoa</taxon>
        <taxon>Chordata</taxon>
        <taxon>Craniata</taxon>
        <taxon>Vertebrata</taxon>
        <taxon>Euteleostomi</taxon>
        <taxon>Actinopterygii</taxon>
        <taxon>Neopterygii</taxon>
        <taxon>Teleostei</taxon>
        <taxon>Neoteleostei</taxon>
        <taxon>Acanthomorphata</taxon>
        <taxon>Eupercaria</taxon>
        <taxon>Perciformes</taxon>
        <taxon>Cottioidei</taxon>
        <taxon>Cottales</taxon>
        <taxon>Liparidae</taxon>
        <taxon>Liparis</taxon>
    </lineage>
</organism>
<feature type="region of interest" description="Disordered" evidence="1">
    <location>
        <begin position="1"/>
        <end position="45"/>
    </location>
</feature>
<sequence length="78" mass="8716">MADLDKLSYNAMEDDDGQGDEEEKGHTEEDVDCDGSTDGGLQGKLGGAYMHDRSIYYRGRMRPNFPLQRCTLTLLALQ</sequence>
<name>A0A4Z2IA61_9TELE</name>
<evidence type="ECO:0000313" key="2">
    <source>
        <dbReference type="EMBL" id="TNN74023.1"/>
    </source>
</evidence>
<comment type="caution">
    <text evidence="2">The sequence shown here is derived from an EMBL/GenBank/DDBJ whole genome shotgun (WGS) entry which is preliminary data.</text>
</comment>
<dbReference type="EMBL" id="SRLO01000118">
    <property type="protein sequence ID" value="TNN74023.1"/>
    <property type="molecule type" value="Genomic_DNA"/>
</dbReference>
<reference evidence="2 3" key="1">
    <citation type="submission" date="2019-03" db="EMBL/GenBank/DDBJ databases">
        <title>First draft genome of Liparis tanakae, snailfish: a comprehensive survey of snailfish specific genes.</title>
        <authorList>
            <person name="Kim W."/>
            <person name="Song I."/>
            <person name="Jeong J.-H."/>
            <person name="Kim D."/>
            <person name="Kim S."/>
            <person name="Ryu S."/>
            <person name="Song J.Y."/>
            <person name="Lee S.K."/>
        </authorList>
    </citation>
    <scope>NUCLEOTIDE SEQUENCE [LARGE SCALE GENOMIC DNA]</scope>
    <source>
        <tissue evidence="2">Muscle</tissue>
    </source>
</reference>